<dbReference type="SUPFAM" id="SSF56112">
    <property type="entry name" value="Protein kinase-like (PK-like)"/>
    <property type="match status" value="1"/>
</dbReference>
<dbReference type="SMART" id="SM00220">
    <property type="entry name" value="S_TKc"/>
    <property type="match status" value="1"/>
</dbReference>
<feature type="domain" description="Protein kinase" evidence="1">
    <location>
        <begin position="16"/>
        <end position="276"/>
    </location>
</feature>
<reference evidence="2 3" key="1">
    <citation type="submission" date="2024-05" db="EMBL/GenBank/DDBJ databases">
        <title>Genome sequence of Ponticoccus litoralis KCCM 90028.</title>
        <authorList>
            <person name="Kim J.M."/>
            <person name="Lee J.K."/>
            <person name="Choi B.J."/>
            <person name="Bayburt H."/>
            <person name="Baek J.H."/>
            <person name="Jeon C.O."/>
        </authorList>
    </citation>
    <scope>NUCLEOTIDE SEQUENCE [LARGE SCALE GENOMIC DNA]</scope>
    <source>
        <strain evidence="2 3">KCCM 90028</strain>
    </source>
</reference>
<accession>A0AAW9SRW6</accession>
<keyword evidence="2" id="KW-0418">Kinase</keyword>
<organism evidence="2 3">
    <name type="scientific">Ponticoccus litoralis</name>
    <dbReference type="NCBI Taxonomy" id="422297"/>
    <lineage>
        <taxon>Bacteria</taxon>
        <taxon>Pseudomonadati</taxon>
        <taxon>Pseudomonadota</taxon>
        <taxon>Alphaproteobacteria</taxon>
        <taxon>Rhodobacterales</taxon>
        <taxon>Roseobacteraceae</taxon>
        <taxon>Ponticoccus</taxon>
    </lineage>
</organism>
<dbReference type="RefSeq" id="WP_347168211.1">
    <property type="nucleotide sequence ID" value="NZ_JBDNCH010000004.1"/>
</dbReference>
<dbReference type="InterPro" id="IPR000719">
    <property type="entry name" value="Prot_kinase_dom"/>
</dbReference>
<dbReference type="InterPro" id="IPR011009">
    <property type="entry name" value="Kinase-like_dom_sf"/>
</dbReference>
<dbReference type="PANTHER" id="PTHR24348">
    <property type="entry name" value="SERINE/THREONINE-PROTEIN KINASE UNC-51-RELATED"/>
    <property type="match status" value="1"/>
</dbReference>
<keyword evidence="2" id="KW-0808">Transferase</keyword>
<dbReference type="EMBL" id="JBDNCH010000004">
    <property type="protein sequence ID" value="MEN9063106.1"/>
    <property type="molecule type" value="Genomic_DNA"/>
</dbReference>
<dbReference type="GO" id="GO:0005524">
    <property type="term" value="F:ATP binding"/>
    <property type="evidence" value="ECO:0007669"/>
    <property type="project" value="InterPro"/>
</dbReference>
<name>A0AAW9SRW6_9RHOB</name>
<evidence type="ECO:0000313" key="3">
    <source>
        <dbReference type="Proteomes" id="UP001428774"/>
    </source>
</evidence>
<dbReference type="Gene3D" id="1.10.510.10">
    <property type="entry name" value="Transferase(Phosphotransferase) domain 1"/>
    <property type="match status" value="1"/>
</dbReference>
<evidence type="ECO:0000259" key="1">
    <source>
        <dbReference type="PROSITE" id="PS50011"/>
    </source>
</evidence>
<evidence type="ECO:0000313" key="2">
    <source>
        <dbReference type="EMBL" id="MEN9063106.1"/>
    </source>
</evidence>
<dbReference type="AlphaFoldDB" id="A0AAW9SRW6"/>
<dbReference type="EC" id="2.7.11.1" evidence="2"/>
<dbReference type="GO" id="GO:0005737">
    <property type="term" value="C:cytoplasm"/>
    <property type="evidence" value="ECO:0007669"/>
    <property type="project" value="TreeGrafter"/>
</dbReference>
<comment type="caution">
    <text evidence="2">The sequence shown here is derived from an EMBL/GenBank/DDBJ whole genome shotgun (WGS) entry which is preliminary data.</text>
</comment>
<dbReference type="CDD" id="cd14014">
    <property type="entry name" value="STKc_PknB_like"/>
    <property type="match status" value="1"/>
</dbReference>
<dbReference type="InterPro" id="IPR045269">
    <property type="entry name" value="Atg1-like"/>
</dbReference>
<dbReference type="GO" id="GO:0004674">
    <property type="term" value="F:protein serine/threonine kinase activity"/>
    <property type="evidence" value="ECO:0007669"/>
    <property type="project" value="UniProtKB-EC"/>
</dbReference>
<dbReference type="PANTHER" id="PTHR24348:SF68">
    <property type="entry name" value="SERINE_THREONINE-PROTEIN KINASE ATG1C"/>
    <property type="match status" value="1"/>
</dbReference>
<sequence>MFQVTIDDASQQHPDYEFVTALTPSAQKAAFHVKRNGDDFCLKIIAPTQSLERVQREVLAMQTLNHPNVARVVEYEYSARGGETRHYLVEEFVAGSDLSHYLAAHGKLSLQQIKDIFVPLCDGLNALAANNIVHRDLKPSNVRVDSSGKPVIIDFGLARLLDMESLTATVEGAMLGTPKYFAPEQLRGTKRDIDPRTDLYALGVILYEAAVGKHPSLTNSPKTFDELDEAICTSEDFKSDPDYLGLDPTLKLVLQRLLEKERGRRPASAAMVGTILNGLGGSNETWGLASMRC</sequence>
<protein>
    <submittedName>
        <fullName evidence="2">Serine/threonine-protein kinase</fullName>
        <ecNumber evidence="2">2.7.11.1</ecNumber>
    </submittedName>
</protein>
<dbReference type="PROSITE" id="PS50011">
    <property type="entry name" value="PROTEIN_KINASE_DOM"/>
    <property type="match status" value="1"/>
</dbReference>
<proteinExistence type="predicted"/>
<dbReference type="Pfam" id="PF00069">
    <property type="entry name" value="Pkinase"/>
    <property type="match status" value="1"/>
</dbReference>
<keyword evidence="3" id="KW-1185">Reference proteome</keyword>
<dbReference type="Proteomes" id="UP001428774">
    <property type="component" value="Unassembled WGS sequence"/>
</dbReference>
<gene>
    <name evidence="2" type="ORF">ABFB10_21105</name>
</gene>